<keyword evidence="7" id="KW-1185">Reference proteome</keyword>
<dbReference type="PROSITE" id="PS51192">
    <property type="entry name" value="HELICASE_ATP_BIND_1"/>
    <property type="match status" value="1"/>
</dbReference>
<dbReference type="SUPFAM" id="SSF52980">
    <property type="entry name" value="Restriction endonuclease-like"/>
    <property type="match status" value="1"/>
</dbReference>
<evidence type="ECO:0000313" key="7">
    <source>
        <dbReference type="Proteomes" id="UP001162834"/>
    </source>
</evidence>
<dbReference type="InterPro" id="IPR014001">
    <property type="entry name" value="Helicase_ATP-bd"/>
</dbReference>
<dbReference type="InterPro" id="IPR011545">
    <property type="entry name" value="DEAD/DEAH_box_helicase_dom"/>
</dbReference>
<reference evidence="6" key="1">
    <citation type="journal article" date="2022" name="Int. J. Syst. Evol. Microbiol.">
        <title>Pseudomonas aegrilactucae sp. nov. and Pseudomonas morbosilactucae sp. nov., pathogens causing bacterial rot of lettuce in Japan.</title>
        <authorList>
            <person name="Sawada H."/>
            <person name="Fujikawa T."/>
            <person name="Satou M."/>
        </authorList>
    </citation>
    <scope>NUCLEOTIDE SEQUENCE</scope>
    <source>
        <strain evidence="6">0166_1</strain>
    </source>
</reference>
<dbReference type="InterPro" id="IPR001650">
    <property type="entry name" value="Helicase_C-like"/>
</dbReference>
<dbReference type="SMART" id="SM00490">
    <property type="entry name" value="HELICc"/>
    <property type="match status" value="1"/>
</dbReference>
<evidence type="ECO:0000259" key="4">
    <source>
        <dbReference type="PROSITE" id="PS51192"/>
    </source>
</evidence>
<dbReference type="GO" id="GO:0016887">
    <property type="term" value="F:ATP hydrolysis activity"/>
    <property type="evidence" value="ECO:0007669"/>
    <property type="project" value="TreeGrafter"/>
</dbReference>
<keyword evidence="1" id="KW-0547">Nucleotide-binding</keyword>
<accession>A0A9E7C2F8</accession>
<dbReference type="InterPro" id="IPR027417">
    <property type="entry name" value="P-loop_NTPase"/>
</dbReference>
<feature type="domain" description="Helicase ATP-binding" evidence="4">
    <location>
        <begin position="107"/>
        <end position="295"/>
    </location>
</feature>
<evidence type="ECO:0000256" key="1">
    <source>
        <dbReference type="ARBA" id="ARBA00022741"/>
    </source>
</evidence>
<dbReference type="Pfam" id="PF00270">
    <property type="entry name" value="DEAD"/>
    <property type="match status" value="1"/>
</dbReference>
<organism evidence="6 7">
    <name type="scientific">Capillimicrobium parvum</name>
    <dbReference type="NCBI Taxonomy" id="2884022"/>
    <lineage>
        <taxon>Bacteria</taxon>
        <taxon>Bacillati</taxon>
        <taxon>Actinomycetota</taxon>
        <taxon>Thermoleophilia</taxon>
        <taxon>Solirubrobacterales</taxon>
        <taxon>Capillimicrobiaceae</taxon>
        <taxon>Capillimicrobium</taxon>
    </lineage>
</organism>
<gene>
    <name evidence="6" type="ORF">DSM104329_04949</name>
</gene>
<dbReference type="GO" id="GO:0005524">
    <property type="term" value="F:ATP binding"/>
    <property type="evidence" value="ECO:0007669"/>
    <property type="project" value="UniProtKB-KW"/>
</dbReference>
<dbReference type="SMART" id="SM00487">
    <property type="entry name" value="DEXDc"/>
    <property type="match status" value="1"/>
</dbReference>
<proteinExistence type="predicted"/>
<sequence length="1742" mass="192512">MPADRGPLDVFALRDQLVADYGRYAESFFAIRDDRIREHVEAEVQRGALWPEPPLQLNPAFEEGGLVDELVAEGVLHEQCGGIFRVGKTGRTGGRGLRFHRHQAEAIRVARDGHTYVLTTGTGSGKSLAYIVPIVDRVLRLGPRDGRLKAIVVYPMNALANSQEGELQKFLCEGFPGGRGPVSFRRYTGQESDDERQAIRANPPDILLTNYVMLEYILTRPDDRPLVDAAEGLAFLALDELHTYRGRQGADVALLVRRLREACRAPDLQIVGTSATLAGPGTYAEQRTEVAKVASRLLGTTVDPAHVIGETLSAATAPANLTEQAFRRELTARIGQEPPNDFDSFVADPVARWIERTVGVRPSDDDGRLVRCPPRPLKGPDSASAMLAEVTGAPEDACEETIRRTLMAAVAIDGPSDLPTFAFRLHQFFSGGASVAASLEAEDARAISMSGQQYVPGAGREALLLPLVFCRECGQEYYSVREGFSGEDRAYEGRELNDAAFGPGERNGFLYFSTENPWPAELADQLDRLPPDWLEVGTRRVKSSQRKNLPSEVTVDRLGRRSTNGLTGVFVGAPLRFCLNCGVAYGPRTGDFVKLATLGAGGRSTSTTILGVSAVRHLREKSGLPSEQQKLLSFSDNRQDASLQAGHFNDFVQVGLVRSALYRAAVKAGEDGLDYLTVAQRTFEELGLDPSEYASNPGLKGGAKLATDKAMRDVLAYRLYTDQQRWRITSPNLEQAGLIVMRYAHLEDCAADEDEWTKDLPAWFSDDVDEREAHPALASAEPAHRLRAARVLLDYLRRELAIKADPLDRELQEQLKAASNQHLQIRWAFDEQERPTFSSVAYPRPRSGLGEDRTAVFMSPRGSFGRFLRRPGVFPLLQHPMTLDDTARVIAGLLEALAVYGLVERVAEPTGEDGVPAYQVSAAALRWNAGDGTTPFHDELRKPAQSKEGGKTNPFFVDLYRNMVATEGRGIEAREHTAQVPAGLREKREDDFRSGELPVLFCSPTMELGVDIASLNVVNLRNVPPTPANYAQRSGRAGRSGQPALVYTFCSSWNSHDQFFFRRPELMVSGQVAPPSLDLANEDLIRAHVHAIWLGETDLKLKKSLSDLLDVDGSPPSLELRDEVRDKISNPAARDRARQRAKAVLEGLSDELSDADWFHVRWLDGVLGLVEPNFDQACDRWRELYRAALASLDAQNAVLKDASSTFKSKTEAKRRIAEAVSQLDLLRADTGPSFQSDFYSYRYLASEGFLPGYNFPRLPLSAYIPGRRLKGTDDEFLSRPRFLAITEFGPRSIIYHEGARYEVHQVILPPAGEEGVPFARAKLCDLCGYLHEIEDGGGPDVCERCGHELSLALTELLRLQNVQTRRRDRISSDEEERQRQGYEVRTGVRFDPTSGHREGQVLDVDGNPLARIEYGAAATLWRVNLGWARRAEKEVHGFGLNLKNGRWESNSQAPLPDSDDPNKDAADLKRVIPFVEDRRNCLVIEPQEPLELEVVASLQAALKRGIQAVFQLEDQELAVEPLPDAKTRRLVLFFESAEGGAGVLRRLLDPGRLAEVARAALDICHFDPDSGVDRGRASGASEPCEAACYDCLLSYGNQRDHRFLDRQRVVDVLRALAAAEVQADAPPPPSNGHLEGLRRLSQSSLEQAFLDLLVAQGRKLPSHAQRLVARAQARPDFTYEDEMVVVFVDGPLHDSDHIAAKDATARENLADLGYTVLAFRYDEQDGWGTILDANPSTFGRKN</sequence>
<evidence type="ECO:0000313" key="6">
    <source>
        <dbReference type="EMBL" id="UGS38520.1"/>
    </source>
</evidence>
<dbReference type="Pfam" id="PF09369">
    <property type="entry name" value="MZB"/>
    <property type="match status" value="1"/>
</dbReference>
<dbReference type="InterPro" id="IPR018973">
    <property type="entry name" value="MZB"/>
</dbReference>
<name>A0A9E7C2F8_9ACTN</name>
<dbReference type="InterPro" id="IPR052511">
    <property type="entry name" value="ATP-dep_Helicase"/>
</dbReference>
<dbReference type="KEGG" id="sbae:DSM104329_04949"/>
<dbReference type="EMBL" id="CP087164">
    <property type="protein sequence ID" value="UGS38520.1"/>
    <property type="molecule type" value="Genomic_DNA"/>
</dbReference>
<dbReference type="InterPro" id="IPR011335">
    <property type="entry name" value="Restrct_endonuc-II-like"/>
</dbReference>
<keyword evidence="2" id="KW-0067">ATP-binding</keyword>
<feature type="region of interest" description="Disordered" evidence="3">
    <location>
        <begin position="364"/>
        <end position="383"/>
    </location>
</feature>
<dbReference type="PANTHER" id="PTHR47962:SF5">
    <property type="entry name" value="ATP-DEPENDENT HELICASE LHR-RELATED"/>
    <property type="match status" value="1"/>
</dbReference>
<evidence type="ECO:0000256" key="2">
    <source>
        <dbReference type="ARBA" id="ARBA00022840"/>
    </source>
</evidence>
<dbReference type="PROSITE" id="PS51194">
    <property type="entry name" value="HELICASE_CTER"/>
    <property type="match status" value="1"/>
</dbReference>
<evidence type="ECO:0000256" key="3">
    <source>
        <dbReference type="SAM" id="MobiDB-lite"/>
    </source>
</evidence>
<dbReference type="Proteomes" id="UP001162834">
    <property type="component" value="Chromosome"/>
</dbReference>
<dbReference type="PANTHER" id="PTHR47962">
    <property type="entry name" value="ATP-DEPENDENT HELICASE LHR-RELATED-RELATED"/>
    <property type="match status" value="1"/>
</dbReference>
<evidence type="ECO:0000259" key="5">
    <source>
        <dbReference type="PROSITE" id="PS51194"/>
    </source>
</evidence>
<feature type="domain" description="Helicase C-terminal" evidence="5">
    <location>
        <begin position="932"/>
        <end position="1085"/>
    </location>
</feature>
<dbReference type="SUPFAM" id="SSF52540">
    <property type="entry name" value="P-loop containing nucleoside triphosphate hydrolases"/>
    <property type="match status" value="2"/>
</dbReference>
<dbReference type="Pfam" id="PF00271">
    <property type="entry name" value="Helicase_C"/>
    <property type="match status" value="1"/>
</dbReference>
<dbReference type="GO" id="GO:0003677">
    <property type="term" value="F:DNA binding"/>
    <property type="evidence" value="ECO:0007669"/>
    <property type="project" value="TreeGrafter"/>
</dbReference>
<dbReference type="Gene3D" id="3.40.50.300">
    <property type="entry name" value="P-loop containing nucleotide triphosphate hydrolases"/>
    <property type="match status" value="2"/>
</dbReference>
<evidence type="ECO:0008006" key="8">
    <source>
        <dbReference type="Google" id="ProtNLM"/>
    </source>
</evidence>
<protein>
    <recommendedName>
        <fullName evidence="8">DEAD/DEAH box helicase</fullName>
    </recommendedName>
</protein>
<dbReference type="CDD" id="cd17923">
    <property type="entry name" value="DEXHc_Hrq1-like"/>
    <property type="match status" value="1"/>
</dbReference>